<feature type="transmembrane region" description="Helical" evidence="1">
    <location>
        <begin position="306"/>
        <end position="330"/>
    </location>
</feature>
<keyword evidence="1" id="KW-0812">Transmembrane</keyword>
<feature type="transmembrane region" description="Helical" evidence="1">
    <location>
        <begin position="435"/>
        <end position="456"/>
    </location>
</feature>
<keyword evidence="1" id="KW-0472">Membrane</keyword>
<feature type="transmembrane region" description="Helical" evidence="1">
    <location>
        <begin position="220"/>
        <end position="241"/>
    </location>
</feature>
<feature type="transmembrane region" description="Helical" evidence="1">
    <location>
        <begin position="360"/>
        <end position="379"/>
    </location>
</feature>
<feature type="transmembrane region" description="Helical" evidence="1">
    <location>
        <begin position="155"/>
        <end position="179"/>
    </location>
</feature>
<feature type="transmembrane region" description="Helical" evidence="1">
    <location>
        <begin position="82"/>
        <end position="102"/>
    </location>
</feature>
<dbReference type="AlphaFoldDB" id="A0A430FKD7"/>
<dbReference type="RefSeq" id="WP_125964082.1">
    <property type="nucleotide sequence ID" value="NZ_QXGM01000004.1"/>
</dbReference>
<feature type="transmembrane region" description="Helical" evidence="1">
    <location>
        <begin position="114"/>
        <end position="135"/>
    </location>
</feature>
<feature type="transmembrane region" description="Helical" evidence="1">
    <location>
        <begin position="641"/>
        <end position="658"/>
    </location>
</feature>
<sequence length="704" mass="78122">MTNAACAPVGQSGTEHIKHAEMAAELAQEIDRPRELKHPLWLSILAVVIGFGSVFTLLSPYYSVAGIAPSALTAFTDGWAAVRNSGAVAVTVLGVLLVYTFYKVAQAWLQSSRRLRILAAIGGIVLSWSIMAAGSGAPVDGATFAEGYVGHWFSYLVYNGVRWIALALYMSCVLSWVFAFTIRKLAQRTDATPRYEAKPKTLGAAWWRALKFAQPWFMRMHFGTVLIIAGIILVCWIPWIVMLSPANIGPDTVAQLVWYRTGHAWDPSSRQYLPAQYALSDHHPWLTTLLFGAFDAWGVSIGNEGLGLWTLAFLQSIVLAIAFGIVISYLCGRAGMSWKFGVIATLFVGLTPIFGRHAMVIVKDMTFMPFFMVWCVLLVEYVRRATKRKPVGIWLCIGLVALAIMCGLTKKIGMYVILATLFVLLIFMRRRIITGLMMVVILAVSMAIPKVAYPALRIAPGGPQEMIAVPLQQGAAVLLRDGNSLDEQTRNTLQNTYSCSPEELKHAFTTSTSDGAKDCFDRNAPKQQTKDFMLAWAKAALEYPDTALASTPSQFQSFLMSPYYDEGFFVRWGWDDKGGTMIMPQYQDHERSVPQRYGVQLYQSLAGLPVIGLLMTEGLYSLWLPVLAVLMCFALKRYRNLLILLPYVITMATLLVGPMHQYRYSWPLAFCSLLIVAAPFIHGGTTTTRVETTEAEDVSKLEER</sequence>
<dbReference type="Pfam" id="PF19484">
    <property type="entry name" value="DUF6020"/>
    <property type="match status" value="1"/>
</dbReference>
<feature type="transmembrane region" description="Helical" evidence="1">
    <location>
        <begin position="412"/>
        <end position="428"/>
    </location>
</feature>
<evidence type="ECO:0000256" key="1">
    <source>
        <dbReference type="SAM" id="Phobius"/>
    </source>
</evidence>
<comment type="caution">
    <text evidence="2">The sequence shown here is derived from an EMBL/GenBank/DDBJ whole genome shotgun (WGS) entry which is preliminary data.</text>
</comment>
<evidence type="ECO:0000313" key="2">
    <source>
        <dbReference type="EMBL" id="RSX53349.1"/>
    </source>
</evidence>
<organism evidence="2 3">
    <name type="scientific">Bifidobacterium dolichotidis</name>
    <dbReference type="NCBI Taxonomy" id="2306976"/>
    <lineage>
        <taxon>Bacteria</taxon>
        <taxon>Bacillati</taxon>
        <taxon>Actinomycetota</taxon>
        <taxon>Actinomycetes</taxon>
        <taxon>Bifidobacteriales</taxon>
        <taxon>Bifidobacteriaceae</taxon>
        <taxon>Bifidobacterium</taxon>
    </lineage>
</organism>
<keyword evidence="3" id="KW-1185">Reference proteome</keyword>
<accession>A0A430FKD7</accession>
<feature type="transmembrane region" description="Helical" evidence="1">
    <location>
        <begin position="664"/>
        <end position="681"/>
    </location>
</feature>
<keyword evidence="1" id="KW-1133">Transmembrane helix</keyword>
<dbReference type="EMBL" id="QXGM01000004">
    <property type="protein sequence ID" value="RSX53349.1"/>
    <property type="molecule type" value="Genomic_DNA"/>
</dbReference>
<feature type="transmembrane region" description="Helical" evidence="1">
    <location>
        <begin position="337"/>
        <end position="354"/>
    </location>
</feature>
<dbReference type="OrthoDB" id="3223943at2"/>
<feature type="transmembrane region" description="Helical" evidence="1">
    <location>
        <begin position="610"/>
        <end position="634"/>
    </location>
</feature>
<evidence type="ECO:0000313" key="3">
    <source>
        <dbReference type="Proteomes" id="UP000287609"/>
    </source>
</evidence>
<dbReference type="Proteomes" id="UP000287609">
    <property type="component" value="Unassembled WGS sequence"/>
</dbReference>
<dbReference type="InterPro" id="IPR046062">
    <property type="entry name" value="DUF6020"/>
</dbReference>
<feature type="transmembrane region" description="Helical" evidence="1">
    <location>
        <begin position="40"/>
        <end position="62"/>
    </location>
</feature>
<name>A0A430FKD7_9BIFI</name>
<reference evidence="2 3" key="1">
    <citation type="submission" date="2018-09" db="EMBL/GenBank/DDBJ databases">
        <title>Characterization of the phylogenetic diversity of five novel species belonging to the genus Bifidobacterium.</title>
        <authorList>
            <person name="Lugli G.A."/>
            <person name="Duranti S."/>
            <person name="Milani C."/>
        </authorList>
    </citation>
    <scope>NUCLEOTIDE SEQUENCE [LARGE SCALE GENOMIC DNA]</scope>
    <source>
        <strain evidence="2 3">2036B</strain>
    </source>
</reference>
<proteinExistence type="predicted"/>
<feature type="transmembrane region" description="Helical" evidence="1">
    <location>
        <begin position="391"/>
        <end position="406"/>
    </location>
</feature>
<protein>
    <submittedName>
        <fullName evidence="2">Uncharacterized protein</fullName>
    </submittedName>
</protein>
<gene>
    <name evidence="2" type="ORF">D2E26_1391</name>
</gene>